<feature type="compositionally biased region" description="Basic and acidic residues" evidence="1">
    <location>
        <begin position="15"/>
        <end position="25"/>
    </location>
</feature>
<dbReference type="EMBL" id="JAWZZT010001057">
    <property type="protein sequence ID" value="MDX7018558.1"/>
    <property type="molecule type" value="Genomic_DNA"/>
</dbReference>
<reference evidence="2" key="1">
    <citation type="submission" date="2023-11" db="EMBL/GenBank/DDBJ databases">
        <title>Detection of rare carbapenemases in Enterobacterales - comparison of two colorimetric and two CIM-based carbapenemase assays.</title>
        <authorList>
            <person name="Schaffarczyk L."/>
            <person name="Noster J."/>
            <person name="Stelzer Y."/>
            <person name="Sattler J."/>
            <person name="Gatermann S."/>
            <person name="Hamprecht A."/>
        </authorList>
    </citation>
    <scope>NUCLEOTIDE SEQUENCE</scope>
    <source>
        <strain evidence="2">CIM-Cont-037</strain>
    </source>
</reference>
<feature type="non-terminal residue" evidence="2">
    <location>
        <position position="1"/>
    </location>
</feature>
<feature type="region of interest" description="Disordered" evidence="1">
    <location>
        <begin position="15"/>
        <end position="47"/>
    </location>
</feature>
<protein>
    <submittedName>
        <fullName evidence="2">Malate:quinone oxidoreductase</fullName>
    </submittedName>
</protein>
<accession>A0AAW9ECD9</accession>
<evidence type="ECO:0000256" key="1">
    <source>
        <dbReference type="SAM" id="MobiDB-lite"/>
    </source>
</evidence>
<dbReference type="AlphaFoldDB" id="A0AAW9ECD9"/>
<gene>
    <name evidence="2" type="ORF">SJ059_29470</name>
</gene>
<dbReference type="Proteomes" id="UP001279012">
    <property type="component" value="Unassembled WGS sequence"/>
</dbReference>
<feature type="compositionally biased region" description="Low complexity" evidence="1">
    <location>
        <begin position="26"/>
        <end position="40"/>
    </location>
</feature>
<organism evidence="2 3">
    <name type="scientific">Klebsiella aerogenes</name>
    <name type="common">Enterobacter aerogenes</name>
    <dbReference type="NCBI Taxonomy" id="548"/>
    <lineage>
        <taxon>Bacteria</taxon>
        <taxon>Pseudomonadati</taxon>
        <taxon>Pseudomonadota</taxon>
        <taxon>Gammaproteobacteria</taxon>
        <taxon>Enterobacterales</taxon>
        <taxon>Enterobacteriaceae</taxon>
        <taxon>Klebsiella/Raoultella group</taxon>
        <taxon>Klebsiella</taxon>
    </lineage>
</organism>
<sequence>EQELQYTSEVLGLKYDKPQVADEAPKPQLKPQAQPQPEQKAVADIAL</sequence>
<comment type="caution">
    <text evidence="2">The sequence shown here is derived from an EMBL/GenBank/DDBJ whole genome shotgun (WGS) entry which is preliminary data.</text>
</comment>
<evidence type="ECO:0000313" key="2">
    <source>
        <dbReference type="EMBL" id="MDX7018558.1"/>
    </source>
</evidence>
<evidence type="ECO:0000313" key="3">
    <source>
        <dbReference type="Proteomes" id="UP001279012"/>
    </source>
</evidence>
<proteinExistence type="predicted"/>
<name>A0AAW9ECD9_KLEAE</name>